<keyword evidence="3" id="KW-0378">Hydrolase</keyword>
<keyword evidence="1" id="KW-1133">Transmembrane helix</keyword>
<feature type="transmembrane region" description="Helical" evidence="1">
    <location>
        <begin position="136"/>
        <end position="157"/>
    </location>
</feature>
<dbReference type="InterPro" id="IPR003675">
    <property type="entry name" value="Rce1/LyrA-like_dom"/>
</dbReference>
<dbReference type="GO" id="GO:0006508">
    <property type="term" value="P:proteolysis"/>
    <property type="evidence" value="ECO:0007669"/>
    <property type="project" value="UniProtKB-KW"/>
</dbReference>
<feature type="transmembrane region" description="Helical" evidence="1">
    <location>
        <begin position="190"/>
        <end position="211"/>
    </location>
</feature>
<dbReference type="EMBL" id="CP032125">
    <property type="protein sequence ID" value="AXX99286.1"/>
    <property type="molecule type" value="Genomic_DNA"/>
</dbReference>
<dbReference type="RefSeq" id="WP_118943938.1">
    <property type="nucleotide sequence ID" value="NZ_CP032125.1"/>
</dbReference>
<feature type="transmembrane region" description="Helical" evidence="1">
    <location>
        <begin position="40"/>
        <end position="59"/>
    </location>
</feature>
<dbReference type="GO" id="GO:0080120">
    <property type="term" value="P:CAAX-box protein maturation"/>
    <property type="evidence" value="ECO:0007669"/>
    <property type="project" value="UniProtKB-ARBA"/>
</dbReference>
<dbReference type="AlphaFoldDB" id="A0A347UKA8"/>
<dbReference type="Pfam" id="PF02517">
    <property type="entry name" value="Rce1-like"/>
    <property type="match status" value="1"/>
</dbReference>
<dbReference type="GO" id="GO:0008237">
    <property type="term" value="F:metallopeptidase activity"/>
    <property type="evidence" value="ECO:0007669"/>
    <property type="project" value="UniProtKB-KW"/>
</dbReference>
<organism evidence="3 4">
    <name type="scientific">Profundibacter amoris</name>
    <dbReference type="NCBI Taxonomy" id="2171755"/>
    <lineage>
        <taxon>Bacteria</taxon>
        <taxon>Pseudomonadati</taxon>
        <taxon>Pseudomonadota</taxon>
        <taxon>Alphaproteobacteria</taxon>
        <taxon>Rhodobacterales</taxon>
        <taxon>Paracoccaceae</taxon>
        <taxon>Profundibacter</taxon>
    </lineage>
</organism>
<dbReference type="KEGG" id="pamo:BAR1_15905"/>
<reference evidence="3 4" key="1">
    <citation type="submission" date="2018-09" db="EMBL/GenBank/DDBJ databases">
        <title>Profundibacter amoris BAR1 gen. nov., sp. nov., a new member of the Roseobacter clade isolated at Lokis Castle Vent Field on the Arctic Mid-Oceanic Ridge.</title>
        <authorList>
            <person name="Le Moine Bauer S."/>
            <person name="Sjoeberg A.G."/>
            <person name="L'Haridon S."/>
            <person name="Stokke R."/>
            <person name="Roalkvam I."/>
            <person name="Steen I.H."/>
            <person name="Dahle H."/>
        </authorList>
    </citation>
    <scope>NUCLEOTIDE SEQUENCE [LARGE SCALE GENOMIC DNA]</scope>
    <source>
        <strain evidence="3 4">BAR1</strain>
    </source>
</reference>
<dbReference type="OrthoDB" id="7775561at2"/>
<keyword evidence="3" id="KW-0482">Metalloprotease</keyword>
<feature type="transmembrane region" description="Helical" evidence="1">
    <location>
        <begin position="105"/>
        <end position="124"/>
    </location>
</feature>
<feature type="domain" description="CAAX prenyl protease 2/Lysostaphin resistance protein A-like" evidence="2">
    <location>
        <begin position="105"/>
        <end position="203"/>
    </location>
</feature>
<sequence>MSRFSAPQKTLLVATPLIVLLLIYMFPALTHSLGRSRGVAIALAIYWGAVCFGFGLTIIGPRNLKRLYTRPKTANTLNLALAILPVVLVFFAAFLPITATLTPRILLLATLFAIINGSAEELFWRGAFIRHFPQDARYAVAYPLVLFTTWHIALALIKGAQYQGGALTLIGGAAIMGLLWGILAWRTKSIYLSTLSHIGVNMMAFPAVMLVNG</sequence>
<gene>
    <name evidence="3" type="ORF">BAR1_15905</name>
</gene>
<evidence type="ECO:0000259" key="2">
    <source>
        <dbReference type="Pfam" id="PF02517"/>
    </source>
</evidence>
<dbReference type="GO" id="GO:0004175">
    <property type="term" value="F:endopeptidase activity"/>
    <property type="evidence" value="ECO:0007669"/>
    <property type="project" value="UniProtKB-ARBA"/>
</dbReference>
<feature type="transmembrane region" description="Helical" evidence="1">
    <location>
        <begin position="163"/>
        <end position="183"/>
    </location>
</feature>
<proteinExistence type="predicted"/>
<protein>
    <submittedName>
        <fullName evidence="3">CPBP family intramembrane metalloprotease</fullName>
    </submittedName>
</protein>
<evidence type="ECO:0000313" key="3">
    <source>
        <dbReference type="EMBL" id="AXX99286.1"/>
    </source>
</evidence>
<evidence type="ECO:0000313" key="4">
    <source>
        <dbReference type="Proteomes" id="UP000261704"/>
    </source>
</evidence>
<keyword evidence="3" id="KW-0645">Protease</keyword>
<feature type="transmembrane region" description="Helical" evidence="1">
    <location>
        <begin position="79"/>
        <end position="99"/>
    </location>
</feature>
<accession>A0A347UKA8</accession>
<keyword evidence="1" id="KW-0472">Membrane</keyword>
<name>A0A347UKA8_9RHOB</name>
<dbReference type="Proteomes" id="UP000261704">
    <property type="component" value="Chromosome"/>
</dbReference>
<keyword evidence="4" id="KW-1185">Reference proteome</keyword>
<evidence type="ECO:0000256" key="1">
    <source>
        <dbReference type="SAM" id="Phobius"/>
    </source>
</evidence>
<keyword evidence="1" id="KW-0812">Transmembrane</keyword>